<dbReference type="InterPro" id="IPR056564">
    <property type="entry name" value="Ig-like_KY"/>
</dbReference>
<feature type="region of interest" description="Disordered" evidence="1">
    <location>
        <begin position="1"/>
        <end position="54"/>
    </location>
</feature>
<feature type="non-terminal residue" evidence="3">
    <location>
        <position position="542"/>
    </location>
</feature>
<organism evidence="3 4">
    <name type="scientific">Lymnaea stagnalis</name>
    <name type="common">Great pond snail</name>
    <name type="synonym">Helix stagnalis</name>
    <dbReference type="NCBI Taxonomy" id="6523"/>
    <lineage>
        <taxon>Eukaryota</taxon>
        <taxon>Metazoa</taxon>
        <taxon>Spiralia</taxon>
        <taxon>Lophotrochozoa</taxon>
        <taxon>Mollusca</taxon>
        <taxon>Gastropoda</taxon>
        <taxon>Heterobranchia</taxon>
        <taxon>Euthyneura</taxon>
        <taxon>Panpulmonata</taxon>
        <taxon>Hygrophila</taxon>
        <taxon>Lymnaeoidea</taxon>
        <taxon>Lymnaeidae</taxon>
        <taxon>Lymnaea</taxon>
    </lineage>
</organism>
<dbReference type="PANTHER" id="PTHR47020">
    <property type="entry name" value="HILLARIN"/>
    <property type="match status" value="1"/>
</dbReference>
<comment type="caution">
    <text evidence="3">The sequence shown here is derived from an EMBL/GenBank/DDBJ whole genome shotgun (WGS) entry which is preliminary data.</text>
</comment>
<dbReference type="SUPFAM" id="SSF54001">
    <property type="entry name" value="Cysteine proteinases"/>
    <property type="match status" value="1"/>
</dbReference>
<feature type="domain" description="Transglutaminase-like" evidence="2">
    <location>
        <begin position="129"/>
        <end position="194"/>
    </location>
</feature>
<dbReference type="Gene3D" id="3.10.620.30">
    <property type="match status" value="1"/>
</dbReference>
<keyword evidence="4" id="KW-1185">Reference proteome</keyword>
<proteinExistence type="predicted"/>
<accession>A0AAV2HNG3</accession>
<protein>
    <recommendedName>
        <fullName evidence="2">Transglutaminase-like domain-containing protein</fullName>
    </recommendedName>
</protein>
<dbReference type="AlphaFoldDB" id="A0AAV2HNG3"/>
<dbReference type="InterPro" id="IPR038765">
    <property type="entry name" value="Papain-like_cys_pep_sf"/>
</dbReference>
<dbReference type="InterPro" id="IPR002931">
    <property type="entry name" value="Transglutaminase-like"/>
</dbReference>
<dbReference type="Pfam" id="PF01841">
    <property type="entry name" value="Transglut_core"/>
    <property type="match status" value="1"/>
</dbReference>
<evidence type="ECO:0000313" key="3">
    <source>
        <dbReference type="EMBL" id="CAL1535594.1"/>
    </source>
</evidence>
<dbReference type="Proteomes" id="UP001497497">
    <property type="component" value="Unassembled WGS sequence"/>
</dbReference>
<dbReference type="SMART" id="SM00460">
    <property type="entry name" value="TGc"/>
    <property type="match status" value="1"/>
</dbReference>
<gene>
    <name evidence="3" type="ORF">GSLYS_00009554001</name>
</gene>
<reference evidence="3 4" key="1">
    <citation type="submission" date="2024-04" db="EMBL/GenBank/DDBJ databases">
        <authorList>
            <consortium name="Genoscope - CEA"/>
            <person name="William W."/>
        </authorList>
    </citation>
    <scope>NUCLEOTIDE SEQUENCE [LARGE SCALE GENOMIC DNA]</scope>
</reference>
<evidence type="ECO:0000256" key="1">
    <source>
        <dbReference type="SAM" id="MobiDB-lite"/>
    </source>
</evidence>
<evidence type="ECO:0000259" key="2">
    <source>
        <dbReference type="SMART" id="SM00460"/>
    </source>
</evidence>
<dbReference type="Pfam" id="PF23265">
    <property type="entry name" value="Ig-like_KY"/>
    <property type="match status" value="1"/>
</dbReference>
<dbReference type="EMBL" id="CAXITT010000206">
    <property type="protein sequence ID" value="CAL1535594.1"/>
    <property type="molecule type" value="Genomic_DNA"/>
</dbReference>
<dbReference type="PANTHER" id="PTHR47020:SF1">
    <property type="entry name" value="HILLARIN"/>
    <property type="match status" value="1"/>
</dbReference>
<sequence length="542" mass="60744">MGCGSSKSTGAGGDGAPKQSGARNDNPPIDPINVPDLDPKYPAPTPPPNGRDQIYKPAEYSAIDARVKQQLNSIRPTTYDALIKSLCANCTTDLQKLRAIMVWLFHQDIYGSFYNGVTDPYTPRGYMKLMKQGSGSYESFFTQLCRAAGIQCVVIRGVAKGDKYDVGQQDMTQLESAWNGVYVAGGWRLVHPLWAIFKEKKINKNGKPPTPGTKNPSLDDFFFLIDPNKMICFCKPHADPWQLLKVKWEHRKFVKSPKFTQHYFTSGLMLPKKYNAIIYSDNGICVIDFDHQSYAEPTIDAKVKFIQEMSSDEMPANVNLNDYTVRAGSSTRKSVVIRFPVRGRYEVDVFGGTEAKEPKIVEFRIECDDVGRSPQPFPMNPANGFGLQPAASQFGISDPVPDSGIIQVRPAQVKHFSFTCTQKLEAQASLFHNTVNSESFEDFITTKAMPDEVHVTVAVPDEPHLEYALQVRNNESGKMKYKIASTQLTKKMNRQRIRKAIIAATQKNDIAKLEYAIEEFERNGLPDNGDLTRARHKLVQLH</sequence>
<name>A0AAV2HNG3_LYMST</name>
<feature type="compositionally biased region" description="Low complexity" evidence="1">
    <location>
        <begin position="24"/>
        <end position="36"/>
    </location>
</feature>
<dbReference type="InterPro" id="IPR053041">
    <property type="entry name" value="Transglut-like_Superfamily_Mod"/>
</dbReference>
<evidence type="ECO:0000313" key="4">
    <source>
        <dbReference type="Proteomes" id="UP001497497"/>
    </source>
</evidence>